<dbReference type="RefSeq" id="WP_109305019.1">
    <property type="nucleotide sequence ID" value="NZ_BJUF01000003.1"/>
</dbReference>
<reference evidence="1 2" key="1">
    <citation type="submission" date="2018-05" db="EMBL/GenBank/DDBJ databases">
        <title>Kurthia sibirica genome sequence.</title>
        <authorList>
            <person name="Maclea K.S."/>
            <person name="Goen A.E."/>
        </authorList>
    </citation>
    <scope>NUCLEOTIDE SEQUENCE [LARGE SCALE GENOMIC DNA]</scope>
    <source>
        <strain evidence="1 2">ATCC 49154</strain>
    </source>
</reference>
<dbReference type="SUPFAM" id="SSF54506">
    <property type="entry name" value="Diaminopimelate epimerase-like"/>
    <property type="match status" value="1"/>
</dbReference>
<dbReference type="OrthoDB" id="9788221at2"/>
<name>A0A2U3APN2_9BACL</name>
<comment type="caution">
    <text evidence="1">The sequence shown here is derived from an EMBL/GenBank/DDBJ whole genome shotgun (WGS) entry which is preliminary data.</text>
</comment>
<dbReference type="AlphaFoldDB" id="A0A2U3APN2"/>
<evidence type="ECO:0000313" key="1">
    <source>
        <dbReference type="EMBL" id="PWI26415.1"/>
    </source>
</evidence>
<dbReference type="GO" id="GO:0003824">
    <property type="term" value="F:catalytic activity"/>
    <property type="evidence" value="ECO:0007669"/>
    <property type="project" value="InterPro"/>
</dbReference>
<gene>
    <name evidence="1" type="ORF">DEX24_03515</name>
</gene>
<organism evidence="1 2">
    <name type="scientific">Kurthia sibirica</name>
    <dbReference type="NCBI Taxonomy" id="202750"/>
    <lineage>
        <taxon>Bacteria</taxon>
        <taxon>Bacillati</taxon>
        <taxon>Bacillota</taxon>
        <taxon>Bacilli</taxon>
        <taxon>Bacillales</taxon>
        <taxon>Caryophanaceae</taxon>
        <taxon>Kurthia</taxon>
    </lineage>
</organism>
<dbReference type="Proteomes" id="UP000245938">
    <property type="component" value="Unassembled WGS sequence"/>
</dbReference>
<dbReference type="InterPro" id="IPR003719">
    <property type="entry name" value="Phenazine_PhzF-like"/>
</dbReference>
<accession>A0A2U3APN2</accession>
<proteinExistence type="predicted"/>
<dbReference type="EMBL" id="QFVR01000003">
    <property type="protein sequence ID" value="PWI26415.1"/>
    <property type="molecule type" value="Genomic_DNA"/>
</dbReference>
<protein>
    <submittedName>
        <fullName evidence="1">Uncharacterized protein</fullName>
    </submittedName>
</protein>
<evidence type="ECO:0000313" key="2">
    <source>
        <dbReference type="Proteomes" id="UP000245938"/>
    </source>
</evidence>
<dbReference type="Pfam" id="PF02567">
    <property type="entry name" value="PhzC-PhzF"/>
    <property type="match status" value="1"/>
</dbReference>
<sequence>MKVHLIRVFRKGCNGHNIIGVVYSPKLNFSTMEMKKIAHNSKLDKVVFVTKSTKANIRLRFFTPDKEYTICFVSMFAAIHLLTNIEKDNYKAKFVSIETSLTVFKIDVMRTAFRTRDCQLIQAANAAFIAEKKPYWVNKNRKFNGYEQGKFLLEMPDTFATKPMLARHLLETMLVDIRDIDTLFYEFSKILGTPKFRMQIRYNDETVENFFISLYIQDIAAGRMIHLESMSKIIPAIDVPYH</sequence>
<dbReference type="Gene3D" id="3.10.310.10">
    <property type="entry name" value="Diaminopimelate Epimerase, Chain A, domain 1"/>
    <property type="match status" value="1"/>
</dbReference>
<keyword evidence="2" id="KW-1185">Reference proteome</keyword>